<gene>
    <name evidence="1" type="ORF">PACLA_8A048906</name>
</gene>
<feature type="non-terminal residue" evidence="1">
    <location>
        <position position="64"/>
    </location>
</feature>
<organism evidence="1 2">
    <name type="scientific">Paramuricea clavata</name>
    <name type="common">Red gorgonian</name>
    <name type="synonym">Violescent sea-whip</name>
    <dbReference type="NCBI Taxonomy" id="317549"/>
    <lineage>
        <taxon>Eukaryota</taxon>
        <taxon>Metazoa</taxon>
        <taxon>Cnidaria</taxon>
        <taxon>Anthozoa</taxon>
        <taxon>Octocorallia</taxon>
        <taxon>Malacalcyonacea</taxon>
        <taxon>Plexauridae</taxon>
        <taxon>Paramuricea</taxon>
    </lineage>
</organism>
<protein>
    <submittedName>
        <fullName evidence="1">Uncharacterized protein</fullName>
    </submittedName>
</protein>
<proteinExistence type="predicted"/>
<reference evidence="1" key="1">
    <citation type="submission" date="2020-04" db="EMBL/GenBank/DDBJ databases">
        <authorList>
            <person name="Alioto T."/>
            <person name="Alioto T."/>
            <person name="Gomez Garrido J."/>
        </authorList>
    </citation>
    <scope>NUCLEOTIDE SEQUENCE</scope>
    <source>
        <strain evidence="1">A484AB</strain>
    </source>
</reference>
<keyword evidence="2" id="KW-1185">Reference proteome</keyword>
<comment type="caution">
    <text evidence="1">The sequence shown here is derived from an EMBL/GenBank/DDBJ whole genome shotgun (WGS) entry which is preliminary data.</text>
</comment>
<accession>A0A6S7H4H8</accession>
<name>A0A6S7H4H8_PARCT</name>
<dbReference type="AlphaFoldDB" id="A0A6S7H4H8"/>
<evidence type="ECO:0000313" key="2">
    <source>
        <dbReference type="Proteomes" id="UP001152795"/>
    </source>
</evidence>
<dbReference type="OrthoDB" id="193905at2759"/>
<evidence type="ECO:0000313" key="1">
    <source>
        <dbReference type="EMBL" id="CAB3997559.1"/>
    </source>
</evidence>
<dbReference type="EMBL" id="CACRXK020003131">
    <property type="protein sequence ID" value="CAB3997559.1"/>
    <property type="molecule type" value="Genomic_DNA"/>
</dbReference>
<sequence>MGGLIWDNDFDIASKEGQQWIVTFIRLLKKQPFIAKDQTLGKRCFLEEFFTYMNTNRMKDNRIC</sequence>
<dbReference type="Proteomes" id="UP001152795">
    <property type="component" value="Unassembled WGS sequence"/>
</dbReference>